<feature type="region of interest" description="Disordered" evidence="2">
    <location>
        <begin position="346"/>
        <end position="427"/>
    </location>
</feature>
<feature type="compositionally biased region" description="Low complexity" evidence="2">
    <location>
        <begin position="395"/>
        <end position="405"/>
    </location>
</feature>
<feature type="compositionally biased region" description="Low complexity" evidence="2">
    <location>
        <begin position="35"/>
        <end position="62"/>
    </location>
</feature>
<dbReference type="OrthoDB" id="10478970at2759"/>
<evidence type="ECO:0000256" key="2">
    <source>
        <dbReference type="SAM" id="MobiDB-lite"/>
    </source>
</evidence>
<comment type="caution">
    <text evidence="3">The sequence shown here is derived from an EMBL/GenBank/DDBJ whole genome shotgun (WGS) entry which is preliminary data.</text>
</comment>
<feature type="coiled-coil region" evidence="1">
    <location>
        <begin position="474"/>
        <end position="507"/>
    </location>
</feature>
<feature type="compositionally biased region" description="Polar residues" evidence="2">
    <location>
        <begin position="406"/>
        <end position="415"/>
    </location>
</feature>
<organism evidence="3 4">
    <name type="scientific">Saitozyma podzolica</name>
    <dbReference type="NCBI Taxonomy" id="1890683"/>
    <lineage>
        <taxon>Eukaryota</taxon>
        <taxon>Fungi</taxon>
        <taxon>Dikarya</taxon>
        <taxon>Basidiomycota</taxon>
        <taxon>Agaricomycotina</taxon>
        <taxon>Tremellomycetes</taxon>
        <taxon>Tremellales</taxon>
        <taxon>Trimorphomycetaceae</taxon>
        <taxon>Saitozyma</taxon>
    </lineage>
</organism>
<gene>
    <name evidence="3" type="ORF">EHS25_000335</name>
</gene>
<protein>
    <submittedName>
        <fullName evidence="3">Uncharacterized protein</fullName>
    </submittedName>
</protein>
<feature type="compositionally biased region" description="Polar residues" evidence="2">
    <location>
        <begin position="63"/>
        <end position="75"/>
    </location>
</feature>
<feature type="region of interest" description="Disordered" evidence="2">
    <location>
        <begin position="164"/>
        <end position="225"/>
    </location>
</feature>
<evidence type="ECO:0000313" key="3">
    <source>
        <dbReference type="EMBL" id="RSH95249.1"/>
    </source>
</evidence>
<proteinExistence type="predicted"/>
<dbReference type="EMBL" id="RSCD01000001">
    <property type="protein sequence ID" value="RSH95249.1"/>
    <property type="molecule type" value="Genomic_DNA"/>
</dbReference>
<feature type="compositionally biased region" description="Polar residues" evidence="2">
    <location>
        <begin position="376"/>
        <end position="387"/>
    </location>
</feature>
<feature type="region of interest" description="Disordered" evidence="2">
    <location>
        <begin position="35"/>
        <end position="88"/>
    </location>
</feature>
<dbReference type="Proteomes" id="UP000279259">
    <property type="component" value="Unassembled WGS sequence"/>
</dbReference>
<evidence type="ECO:0000313" key="4">
    <source>
        <dbReference type="Proteomes" id="UP000279259"/>
    </source>
</evidence>
<name>A0A427YW15_9TREE</name>
<reference evidence="3 4" key="1">
    <citation type="submission" date="2018-11" db="EMBL/GenBank/DDBJ databases">
        <title>Genome sequence of Saitozyma podzolica DSM 27192.</title>
        <authorList>
            <person name="Aliyu H."/>
            <person name="Gorte O."/>
            <person name="Ochsenreither K."/>
        </authorList>
    </citation>
    <scope>NUCLEOTIDE SEQUENCE [LARGE SCALE GENOMIC DNA]</scope>
    <source>
        <strain evidence="3 4">DSM 27192</strain>
    </source>
</reference>
<sequence>MVNNVLDAPEAPEALEALKALEPLEELDAFDAFDALAMMPSQSTPTSNPTSSSSLSRPGSASEQRASVSTISSAGTHLLTPRVESTQLSELSFQRTSLDAWVCEDAQEEKLSKWFGNSEESVDYDVIPDDSPTLPATLLEEFPLVPLHLPKPLLPLSSVPKYPRPACPPARPSTSASQAPPNPNPNPSALRKSSTLSTRPPRRSSLPQRQILRPTPLDRTPTLTLESITELPRDLDSIPDGSWALRPPRRVIGRSSSHPNLGGVVRMATRLRRISSTLGLGPVATSPSAVSSIAGSRVSTSTVTSPKHPFGINAPPIEASALPPRSASLDRPPVLELLHLRLSAGDVEPSRPESTLLEADGWAWPSPPSDRPSLSMARTSTCTSSASVPIVTPRSSSEGSAEGGSNLVSASSGSEQPPVFITEDDSPSLPTPSLLFPVPATHKILAPISSVASSKASARSRRRAARKRQAADIADEVFAQEDEEEEALRIAEEQAAARDRLEREEREKVWAETQAKRVAELRETIRVKMDAPKGRKGLKL</sequence>
<evidence type="ECO:0000256" key="1">
    <source>
        <dbReference type="SAM" id="Coils"/>
    </source>
</evidence>
<accession>A0A427YW15</accession>
<dbReference type="AlphaFoldDB" id="A0A427YW15"/>
<keyword evidence="4" id="KW-1185">Reference proteome</keyword>
<keyword evidence="1" id="KW-0175">Coiled coil</keyword>
<feature type="compositionally biased region" description="Low complexity" evidence="2">
    <location>
        <begin position="187"/>
        <end position="225"/>
    </location>
</feature>